<evidence type="ECO:0000313" key="2">
    <source>
        <dbReference type="EnsemblPlants" id="OMERI12G02710.2"/>
    </source>
</evidence>
<dbReference type="Gramene" id="OMERI12G02710.2">
    <property type="protein sequence ID" value="OMERI12G02710.2"/>
    <property type="gene ID" value="OMERI12G02710"/>
</dbReference>
<keyword evidence="3" id="KW-1185">Reference proteome</keyword>
<evidence type="ECO:0000256" key="1">
    <source>
        <dbReference type="SAM" id="MobiDB-lite"/>
    </source>
</evidence>
<dbReference type="HOGENOM" id="CLU_1920445_0_0_1"/>
<organism evidence="2">
    <name type="scientific">Oryza meridionalis</name>
    <dbReference type="NCBI Taxonomy" id="40149"/>
    <lineage>
        <taxon>Eukaryota</taxon>
        <taxon>Viridiplantae</taxon>
        <taxon>Streptophyta</taxon>
        <taxon>Embryophyta</taxon>
        <taxon>Tracheophyta</taxon>
        <taxon>Spermatophyta</taxon>
        <taxon>Magnoliopsida</taxon>
        <taxon>Liliopsida</taxon>
        <taxon>Poales</taxon>
        <taxon>Poaceae</taxon>
        <taxon>BOP clade</taxon>
        <taxon>Oryzoideae</taxon>
        <taxon>Oryzeae</taxon>
        <taxon>Oryzinae</taxon>
        <taxon>Oryza</taxon>
    </lineage>
</organism>
<feature type="region of interest" description="Disordered" evidence="1">
    <location>
        <begin position="1"/>
        <end position="69"/>
    </location>
</feature>
<sequence length="132" mass="13237">MAGGRGQAPGVGVATRRRGCEQRSGGGGGRSPGSDRWSGGTRGGVAGGAAAARRWGHGRRSGGTAAGSLTVARRRSGGAAIVFFPANENGVMRMEKGLDSRANKDEAGGFLISLNADDPLHGKSVTSCISID</sequence>
<evidence type="ECO:0000313" key="3">
    <source>
        <dbReference type="Proteomes" id="UP000008021"/>
    </source>
</evidence>
<proteinExistence type="predicted"/>
<dbReference type="AlphaFoldDB" id="A0A0E0FA13"/>
<protein>
    <submittedName>
        <fullName evidence="2">Uncharacterized protein</fullName>
    </submittedName>
</protein>
<name>A0A0E0FA13_9ORYZ</name>
<dbReference type="EnsemblPlants" id="OMERI12G02710.2">
    <property type="protein sequence ID" value="OMERI12G02710.2"/>
    <property type="gene ID" value="OMERI12G02710"/>
</dbReference>
<reference evidence="2" key="1">
    <citation type="submission" date="2015-04" db="UniProtKB">
        <authorList>
            <consortium name="EnsemblPlants"/>
        </authorList>
    </citation>
    <scope>IDENTIFICATION</scope>
</reference>
<reference evidence="2" key="2">
    <citation type="submission" date="2018-05" db="EMBL/GenBank/DDBJ databases">
        <title>OmerRS3 (Oryza meridionalis Reference Sequence Version 3).</title>
        <authorList>
            <person name="Zhang J."/>
            <person name="Kudrna D."/>
            <person name="Lee S."/>
            <person name="Talag J."/>
            <person name="Welchert J."/>
            <person name="Wing R.A."/>
        </authorList>
    </citation>
    <scope>NUCLEOTIDE SEQUENCE [LARGE SCALE GENOMIC DNA]</scope>
    <source>
        <strain evidence="2">cv. OR44</strain>
    </source>
</reference>
<accession>A0A0E0FA13</accession>
<dbReference type="Proteomes" id="UP000008021">
    <property type="component" value="Chromosome 12"/>
</dbReference>